<protein>
    <recommendedName>
        <fullName evidence="3">GTP pyrophosphokinase</fullName>
    </recommendedName>
</protein>
<dbReference type="Proteomes" id="UP001628193">
    <property type="component" value="Unassembled WGS sequence"/>
</dbReference>
<dbReference type="RefSeq" id="WP_420904229.1">
    <property type="nucleotide sequence ID" value="NZ_BAAFGK010000002.1"/>
</dbReference>
<evidence type="ECO:0000313" key="1">
    <source>
        <dbReference type="EMBL" id="GAB0056523.1"/>
    </source>
</evidence>
<name>A0ABQ0C6L0_9PROT</name>
<accession>A0ABQ0C6L0</accession>
<evidence type="ECO:0000313" key="2">
    <source>
        <dbReference type="Proteomes" id="UP001628193"/>
    </source>
</evidence>
<evidence type="ECO:0008006" key="3">
    <source>
        <dbReference type="Google" id="ProtNLM"/>
    </source>
</evidence>
<dbReference type="Gene3D" id="1.10.3210.10">
    <property type="entry name" value="Hypothetical protein af1432"/>
    <property type="match status" value="1"/>
</dbReference>
<keyword evidence="2" id="KW-1185">Reference proteome</keyword>
<proteinExistence type="predicted"/>
<dbReference type="EMBL" id="BAAFGK010000002">
    <property type="protein sequence ID" value="GAB0056523.1"/>
    <property type="molecule type" value="Genomic_DNA"/>
</dbReference>
<reference evidence="1 2" key="1">
    <citation type="submission" date="2024-09" db="EMBL/GenBank/DDBJ databases">
        <title>Draft genome sequence of Candidatus Magnetaquicoccaceae bacterium FCR-1.</title>
        <authorList>
            <person name="Shimoshige H."/>
            <person name="Shimamura S."/>
            <person name="Taoka A."/>
            <person name="Kobayashi H."/>
            <person name="Maekawa T."/>
        </authorList>
    </citation>
    <scope>NUCLEOTIDE SEQUENCE [LARGE SCALE GENOMIC DNA]</scope>
    <source>
        <strain evidence="1 2">FCR-1</strain>
    </source>
</reference>
<sequence length="144" mass="16824">MATLDRAIALAAEAHLGQLDKSRQPYILHPLRLMMRLETQEERIVAVLHDVIEDCGVEFETLRSMGFSETVLEALDCLTHRPEESYDDYIARIAHQPLARRVKIVDLEDNMDVRRLPQPLIEPDWARLQKYHRIWARLRSLENG</sequence>
<gene>
    <name evidence="1" type="ORF">SIID45300_00831</name>
</gene>
<dbReference type="SUPFAM" id="SSF109604">
    <property type="entry name" value="HD-domain/PDEase-like"/>
    <property type="match status" value="1"/>
</dbReference>
<comment type="caution">
    <text evidence="1">The sequence shown here is derived from an EMBL/GenBank/DDBJ whole genome shotgun (WGS) entry which is preliminary data.</text>
</comment>
<organism evidence="1 2">
    <name type="scientific">Candidatus Magnetaquiglobus chichijimensis</name>
    <dbReference type="NCBI Taxonomy" id="3141448"/>
    <lineage>
        <taxon>Bacteria</taxon>
        <taxon>Pseudomonadati</taxon>
        <taxon>Pseudomonadota</taxon>
        <taxon>Magnetococcia</taxon>
        <taxon>Magnetococcales</taxon>
        <taxon>Candidatus Magnetaquicoccaceae</taxon>
        <taxon>Candidatus Magnetaquiglobus</taxon>
    </lineage>
</organism>